<sequence length="120" mass="13643">MNRGVTMRLNRFFFPPNYQMPNYHQPNQYPPQYSQMTQPYFPPAHPNMPFHQGNWQPPFQGMQGMGVGQKPTAKGVMGYFQNEQGQFDLDKVLNTAGQVANTYQQISPLVKGIGSFLKGS</sequence>
<dbReference type="HOGENOM" id="CLU_2044765_0_0_9"/>
<reference evidence="1 2" key="1">
    <citation type="submission" date="2011-01" db="EMBL/GenBank/DDBJ databases">
        <title>Whole genome sequence of Amphibacillus xylinus NBRC 15112.</title>
        <authorList>
            <person name="Nakazawa H."/>
            <person name="Katano Y."/>
            <person name="Nakamura S."/>
            <person name="Sasagawa M."/>
            <person name="Fukada J."/>
            <person name="Arai T."/>
            <person name="Sasakura N."/>
            <person name="Mochizuki D."/>
            <person name="Hosoyama A."/>
            <person name="Harada K."/>
            <person name="Horikawa H."/>
            <person name="Kato Y."/>
            <person name="Harada T."/>
            <person name="Sasaki K."/>
            <person name="Sekiguchi M."/>
            <person name="Hodoyama M."/>
            <person name="Nishiko R."/>
            <person name="Narita H."/>
            <person name="Hanamaki A."/>
            <person name="Hata C."/>
            <person name="Konno Y."/>
            <person name="Niimura Y."/>
            <person name="Yamazaki S."/>
            <person name="Fujita N."/>
        </authorList>
    </citation>
    <scope>NUCLEOTIDE SEQUENCE [LARGE SCALE GENOMIC DNA]</scope>
    <source>
        <strain evidence="2">ATCC 51415 / DSM 6626 / JCM 7361 / LMG 17667 / NBRC 15112 / Ep01</strain>
    </source>
</reference>
<evidence type="ECO:0008006" key="3">
    <source>
        <dbReference type="Google" id="ProtNLM"/>
    </source>
</evidence>
<dbReference type="EMBL" id="AP012050">
    <property type="protein sequence ID" value="BAM46468.1"/>
    <property type="molecule type" value="Genomic_DNA"/>
</dbReference>
<evidence type="ECO:0000313" key="2">
    <source>
        <dbReference type="Proteomes" id="UP000006294"/>
    </source>
</evidence>
<dbReference type="AlphaFoldDB" id="K0J622"/>
<dbReference type="Proteomes" id="UP000006294">
    <property type="component" value="Chromosome"/>
</dbReference>
<protein>
    <recommendedName>
        <fullName evidence="3">Spore coat protein</fullName>
    </recommendedName>
</protein>
<dbReference type="STRING" id="698758.AXY_03360"/>
<accession>K0J622</accession>
<dbReference type="KEGG" id="axl:AXY_03360"/>
<keyword evidence="2" id="KW-1185">Reference proteome</keyword>
<organism evidence="1 2">
    <name type="scientific">Amphibacillus xylanus (strain ATCC 51415 / DSM 6626 / JCM 7361 / LMG 17667 / NBRC 15112 / Ep01)</name>
    <dbReference type="NCBI Taxonomy" id="698758"/>
    <lineage>
        <taxon>Bacteria</taxon>
        <taxon>Bacillati</taxon>
        <taxon>Bacillota</taxon>
        <taxon>Bacilli</taxon>
        <taxon>Bacillales</taxon>
        <taxon>Bacillaceae</taxon>
        <taxon>Amphibacillus</taxon>
    </lineage>
</organism>
<dbReference type="Pfam" id="PF14179">
    <property type="entry name" value="YppG"/>
    <property type="match status" value="1"/>
</dbReference>
<evidence type="ECO:0000313" key="1">
    <source>
        <dbReference type="EMBL" id="BAM46468.1"/>
    </source>
</evidence>
<gene>
    <name evidence="1" type="ordered locus">AXY_03360</name>
</gene>
<proteinExistence type="predicted"/>
<dbReference type="eggNOG" id="ENOG5033G5D">
    <property type="taxonomic scope" value="Bacteria"/>
</dbReference>
<name>K0J622_AMPXN</name>
<dbReference type="InterPro" id="IPR025555">
    <property type="entry name" value="YppG"/>
</dbReference>